<sequence>MPRLCRGAEPIETGCDGAQTLPDLCEHSESRKDSGMGIIDISLRARRREAASHMYMVGQVVRMRNDGPRTARSADIFRITAKLPPNDGLPQYRLRNATERFERVATQDAIEPLTRSRSNSPLSPAERAFEGKKGAVEGADEGVISLPTPIL</sequence>
<organism evidence="2">
    <name type="scientific">uncultured Alphaproteobacteria bacterium</name>
    <dbReference type="NCBI Taxonomy" id="91750"/>
    <lineage>
        <taxon>Bacteria</taxon>
        <taxon>Pseudomonadati</taxon>
        <taxon>Pseudomonadota</taxon>
        <taxon>Alphaproteobacteria</taxon>
        <taxon>environmental samples</taxon>
    </lineage>
</organism>
<gene>
    <name evidence="2" type="ORF">KL86APRO_11316</name>
</gene>
<name>A0A212JMG6_9PROT</name>
<reference evidence="2" key="1">
    <citation type="submission" date="2016-04" db="EMBL/GenBank/DDBJ databases">
        <authorList>
            <person name="Evans L.H."/>
            <person name="Alamgir A."/>
            <person name="Owens N."/>
            <person name="Weber N.D."/>
            <person name="Virtaneva K."/>
            <person name="Barbian K."/>
            <person name="Babar A."/>
            <person name="Rosenke K."/>
        </authorList>
    </citation>
    <scope>NUCLEOTIDE SEQUENCE</scope>
    <source>
        <strain evidence="2">86</strain>
    </source>
</reference>
<evidence type="ECO:0000313" key="2">
    <source>
        <dbReference type="EMBL" id="SBW00601.1"/>
    </source>
</evidence>
<dbReference type="EMBL" id="FLUO01000001">
    <property type="protein sequence ID" value="SBW00601.1"/>
    <property type="molecule type" value="Genomic_DNA"/>
</dbReference>
<accession>A0A212JMG6</accession>
<protein>
    <submittedName>
        <fullName evidence="2">Uncharacterized protein</fullName>
    </submittedName>
</protein>
<dbReference type="AlphaFoldDB" id="A0A212JMG6"/>
<proteinExistence type="predicted"/>
<evidence type="ECO:0000256" key="1">
    <source>
        <dbReference type="SAM" id="MobiDB-lite"/>
    </source>
</evidence>
<feature type="region of interest" description="Disordered" evidence="1">
    <location>
        <begin position="114"/>
        <end position="141"/>
    </location>
</feature>